<protein>
    <submittedName>
        <fullName evidence="1">Uncharacterized protein</fullName>
    </submittedName>
</protein>
<accession>A0A8X6QVM0</accession>
<dbReference type="Proteomes" id="UP000887013">
    <property type="component" value="Unassembled WGS sequence"/>
</dbReference>
<organism evidence="1 2">
    <name type="scientific">Nephila pilipes</name>
    <name type="common">Giant wood spider</name>
    <name type="synonym">Nephila maculata</name>
    <dbReference type="NCBI Taxonomy" id="299642"/>
    <lineage>
        <taxon>Eukaryota</taxon>
        <taxon>Metazoa</taxon>
        <taxon>Ecdysozoa</taxon>
        <taxon>Arthropoda</taxon>
        <taxon>Chelicerata</taxon>
        <taxon>Arachnida</taxon>
        <taxon>Araneae</taxon>
        <taxon>Araneomorphae</taxon>
        <taxon>Entelegynae</taxon>
        <taxon>Araneoidea</taxon>
        <taxon>Nephilidae</taxon>
        <taxon>Nephila</taxon>
    </lineage>
</organism>
<proteinExistence type="predicted"/>
<reference evidence="1" key="1">
    <citation type="submission" date="2020-08" db="EMBL/GenBank/DDBJ databases">
        <title>Multicomponent nature underlies the extraordinary mechanical properties of spider dragline silk.</title>
        <authorList>
            <person name="Kono N."/>
            <person name="Nakamura H."/>
            <person name="Mori M."/>
            <person name="Yoshida Y."/>
            <person name="Ohtoshi R."/>
            <person name="Malay A.D."/>
            <person name="Moran D.A.P."/>
            <person name="Tomita M."/>
            <person name="Numata K."/>
            <person name="Arakawa K."/>
        </authorList>
    </citation>
    <scope>NUCLEOTIDE SEQUENCE</scope>
</reference>
<comment type="caution">
    <text evidence="1">The sequence shown here is derived from an EMBL/GenBank/DDBJ whole genome shotgun (WGS) entry which is preliminary data.</text>
</comment>
<keyword evidence="2" id="KW-1185">Reference proteome</keyword>
<dbReference type="AlphaFoldDB" id="A0A8X6QVM0"/>
<name>A0A8X6QVM0_NEPPI</name>
<dbReference type="EMBL" id="BMAW01083413">
    <property type="protein sequence ID" value="GFU33892.1"/>
    <property type="molecule type" value="Genomic_DNA"/>
</dbReference>
<evidence type="ECO:0000313" key="2">
    <source>
        <dbReference type="Proteomes" id="UP000887013"/>
    </source>
</evidence>
<gene>
    <name evidence="1" type="ORF">NPIL_530551</name>
</gene>
<feature type="non-terminal residue" evidence="1">
    <location>
        <position position="1"/>
    </location>
</feature>
<evidence type="ECO:0000313" key="1">
    <source>
        <dbReference type="EMBL" id="GFU33892.1"/>
    </source>
</evidence>
<sequence length="73" mass="8321">MTILALETKNDREVQNLQLLGEAITDDNMVKVHQLVLKDPQMFKLEKAVGALEAAFALVRPKRVRMDIFITLK</sequence>